<reference evidence="2" key="1">
    <citation type="submission" date="2017-05" db="EMBL/GenBank/DDBJ databases">
        <authorList>
            <person name="Ray J."/>
            <person name="Price M."/>
            <person name="Deutschbauer A."/>
        </authorList>
    </citation>
    <scope>NUCLEOTIDE SEQUENCE [LARGE SCALE GENOMIC DNA]</scope>
    <source>
        <strain evidence="2">DSM 19842</strain>
    </source>
</reference>
<dbReference type="EMBL" id="CP021235">
    <property type="protein sequence ID" value="ARS35911.1"/>
    <property type="molecule type" value="Genomic_DNA"/>
</dbReference>
<evidence type="ECO:0000313" key="1">
    <source>
        <dbReference type="EMBL" id="ARS35911.1"/>
    </source>
</evidence>
<dbReference type="AlphaFoldDB" id="A0A1X9YSU3"/>
<organism evidence="1 2">
    <name type="scientific">Pontibacter actiniarum</name>
    <dbReference type="NCBI Taxonomy" id="323450"/>
    <lineage>
        <taxon>Bacteria</taxon>
        <taxon>Pseudomonadati</taxon>
        <taxon>Bacteroidota</taxon>
        <taxon>Cytophagia</taxon>
        <taxon>Cytophagales</taxon>
        <taxon>Hymenobacteraceae</taxon>
        <taxon>Pontibacter</taxon>
    </lineage>
</organism>
<dbReference type="Pfam" id="PF06243">
    <property type="entry name" value="PaaB"/>
    <property type="match status" value="2"/>
</dbReference>
<dbReference type="InterPro" id="IPR038693">
    <property type="entry name" value="PaaB_sf"/>
</dbReference>
<keyword evidence="2" id="KW-1185">Reference proteome</keyword>
<dbReference type="Gene3D" id="3.10.20.520">
    <property type="entry name" value="Phenylacetic acid degradation B"/>
    <property type="match status" value="2"/>
</dbReference>
<name>A0A1X9YSU3_9BACT</name>
<gene>
    <name evidence="1" type="ORF">CA264_10945</name>
</gene>
<dbReference type="Proteomes" id="UP000266292">
    <property type="component" value="Chromosome"/>
</dbReference>
<proteinExistence type="predicted"/>
<dbReference type="STRING" id="709015.GCA_000472485_02208"/>
<dbReference type="KEGG" id="pact:CA264_10945"/>
<protein>
    <submittedName>
        <fullName evidence="1">Phenylacetic acid degradation b</fullName>
    </submittedName>
</protein>
<sequence length="211" mass="24153">MSLKSLDPRVTRLNLPEGEVPAMEPKPQLDQFETYEAFHQKKEGAAHTYVGPVHAPNEDVAFLFAKEQYSRRFPCVGLWIVRTEHIQVTPYGNDGENLYDTLHAQEPAARSEQPEPYEIFHLKKRGKAHTHAGRVTATSYLEALQEAKQAFGEKGPVVNVWVVRSKDVLQSAEDDKDMWTTVPEKKYREAIAYKVMDKITKFKEERKNTPA</sequence>
<accession>A0A1X9YSU3</accession>
<dbReference type="InterPro" id="IPR009359">
    <property type="entry name" value="PaaB"/>
</dbReference>
<evidence type="ECO:0000313" key="2">
    <source>
        <dbReference type="Proteomes" id="UP000266292"/>
    </source>
</evidence>
<dbReference type="RefSeq" id="WP_025607120.1">
    <property type="nucleotide sequence ID" value="NZ_CP021235.1"/>
</dbReference>
<dbReference type="OrthoDB" id="8593533at2"/>